<gene>
    <name evidence="10" type="ORF">GCM10011499_06110</name>
</gene>
<feature type="binding site" evidence="7">
    <location>
        <begin position="221"/>
        <end position="222"/>
    </location>
    <ligand>
        <name>substrate</name>
    </ligand>
</feature>
<evidence type="ECO:0000256" key="2">
    <source>
        <dbReference type="ARBA" id="ARBA00022723"/>
    </source>
</evidence>
<dbReference type="GO" id="GO:0006046">
    <property type="term" value="P:N-acetylglucosamine catabolic process"/>
    <property type="evidence" value="ECO:0007669"/>
    <property type="project" value="TreeGrafter"/>
</dbReference>
<accession>A0A916R9D8</accession>
<comment type="similarity">
    <text evidence="1 5">Belongs to the metallo-dependent hydrolases superfamily. NagA family.</text>
</comment>
<evidence type="ECO:0000256" key="1">
    <source>
        <dbReference type="ARBA" id="ARBA00010716"/>
    </source>
</evidence>
<evidence type="ECO:0000256" key="4">
    <source>
        <dbReference type="ARBA" id="ARBA00023277"/>
    </source>
</evidence>
<dbReference type="SUPFAM" id="SSF51338">
    <property type="entry name" value="Composite domain of metallo-dependent hydrolases"/>
    <property type="match status" value="1"/>
</dbReference>
<sequence>MSAMQHFKAARLFDGNQWHDGATLGCEGGSVSQIIDGGTQVSGADVTDLGAGFIVPGFVDLQVNGGGGVLFNDTTDSDALERLCAAHFQFGSTALLPTLITDTPSVTRAAIAAGLAAQARGIRGFEGLHLEGPHLSVARKGAHNPGYIRPMEQADLDTLIEARAGLATLLTTIAPESVATEQTRALAEAGLIVSLGHSDASYETASAHFAAGATMVTHLFNAMSQLGSREPGIVGAALDHGIWAGLIADGHHVAPGTISVAMRGKKGPGRIFLVTDAMSTIGTDLERFTLNGREIVRADGALRLADGTLAGADLTMIDAVRYMHKIVGISLQEALRMASLYPAQAIGQADRLGQLGLGAEASFVHLSDALDVLGVWIKGERVV</sequence>
<dbReference type="Pfam" id="PF01979">
    <property type="entry name" value="Amidohydro_1"/>
    <property type="match status" value="1"/>
</dbReference>
<name>A0A916R9D8_9HYPH</name>
<evidence type="ECO:0000256" key="6">
    <source>
        <dbReference type="PIRSR" id="PIRSR038994-1"/>
    </source>
</evidence>
<dbReference type="GO" id="GO:0046872">
    <property type="term" value="F:metal ion binding"/>
    <property type="evidence" value="ECO:0007669"/>
    <property type="project" value="UniProtKB-KW"/>
</dbReference>
<feature type="domain" description="Amidohydrolase-related" evidence="9">
    <location>
        <begin position="53"/>
        <end position="382"/>
    </location>
</feature>
<evidence type="ECO:0000256" key="8">
    <source>
        <dbReference type="PIRSR" id="PIRSR038994-3"/>
    </source>
</evidence>
<feature type="binding site" evidence="8">
    <location>
        <position position="197"/>
    </location>
    <ligand>
        <name>Zn(2+)</name>
        <dbReference type="ChEBI" id="CHEBI:29105"/>
    </ligand>
</feature>
<dbReference type="SUPFAM" id="SSF51556">
    <property type="entry name" value="Metallo-dependent hydrolases"/>
    <property type="match status" value="1"/>
</dbReference>
<evidence type="ECO:0000256" key="5">
    <source>
        <dbReference type="PIRNR" id="PIRNR038994"/>
    </source>
</evidence>
<dbReference type="PANTHER" id="PTHR11113:SF14">
    <property type="entry name" value="N-ACETYLGLUCOSAMINE-6-PHOSPHATE DEACETYLASE"/>
    <property type="match status" value="1"/>
</dbReference>
<feature type="binding site" evidence="7">
    <location>
        <position position="229"/>
    </location>
    <ligand>
        <name>substrate</name>
    </ligand>
</feature>
<dbReference type="NCBIfam" id="TIGR00221">
    <property type="entry name" value="nagA"/>
    <property type="match status" value="1"/>
</dbReference>
<evidence type="ECO:0000313" key="10">
    <source>
        <dbReference type="EMBL" id="GGA39426.1"/>
    </source>
</evidence>
<dbReference type="AlphaFoldDB" id="A0A916R9D8"/>
<dbReference type="InterPro" id="IPR011059">
    <property type="entry name" value="Metal-dep_hydrolase_composite"/>
</dbReference>
<dbReference type="InterPro" id="IPR003764">
    <property type="entry name" value="GlcNAc_6-P_deAcase"/>
</dbReference>
<dbReference type="InterPro" id="IPR032466">
    <property type="entry name" value="Metal_Hydrolase"/>
</dbReference>
<dbReference type="RefSeq" id="WP_164735029.1">
    <property type="nucleotide sequence ID" value="NZ_BMKB01000001.1"/>
</dbReference>
<keyword evidence="3 5" id="KW-0378">Hydrolase</keyword>
<comment type="cofactor">
    <cofactor evidence="8">
        <name>a divalent metal cation</name>
        <dbReference type="ChEBI" id="CHEBI:60240"/>
    </cofactor>
    <text evidence="8">Binds 1 divalent metal cation per subunit.</text>
</comment>
<protein>
    <submittedName>
        <fullName evidence="10">N-acetylglucosamine-6-phosphate deacetylase</fullName>
    </submittedName>
</protein>
<dbReference type="Gene3D" id="3.20.20.140">
    <property type="entry name" value="Metal-dependent hydrolases"/>
    <property type="match status" value="1"/>
</dbReference>
<feature type="binding site" evidence="8">
    <location>
        <position position="218"/>
    </location>
    <ligand>
        <name>Zn(2+)</name>
        <dbReference type="ChEBI" id="CHEBI:29105"/>
    </ligand>
</feature>
<feature type="binding site" evidence="7">
    <location>
        <begin position="309"/>
        <end position="311"/>
    </location>
    <ligand>
        <name>substrate</name>
    </ligand>
</feature>
<dbReference type="Proteomes" id="UP000596977">
    <property type="component" value="Unassembled WGS sequence"/>
</dbReference>
<dbReference type="GO" id="GO:0008448">
    <property type="term" value="F:N-acetylglucosamine-6-phosphate deacetylase activity"/>
    <property type="evidence" value="ECO:0007669"/>
    <property type="project" value="InterPro"/>
</dbReference>
<feature type="binding site" evidence="7">
    <location>
        <position position="252"/>
    </location>
    <ligand>
        <name>substrate</name>
    </ligand>
</feature>
<proteinExistence type="inferred from homology"/>
<evidence type="ECO:0000256" key="3">
    <source>
        <dbReference type="ARBA" id="ARBA00022801"/>
    </source>
</evidence>
<evidence type="ECO:0000256" key="7">
    <source>
        <dbReference type="PIRSR" id="PIRSR038994-2"/>
    </source>
</evidence>
<dbReference type="Gene3D" id="2.30.40.10">
    <property type="entry name" value="Urease, subunit C, domain 1"/>
    <property type="match status" value="1"/>
</dbReference>
<reference evidence="10 11" key="1">
    <citation type="journal article" date="2014" name="Int. J. Syst. Evol. Microbiol.">
        <title>Complete genome sequence of Corynebacterium casei LMG S-19264T (=DSM 44701T), isolated from a smear-ripened cheese.</title>
        <authorList>
            <consortium name="US DOE Joint Genome Institute (JGI-PGF)"/>
            <person name="Walter F."/>
            <person name="Albersmeier A."/>
            <person name="Kalinowski J."/>
            <person name="Ruckert C."/>
        </authorList>
    </citation>
    <scope>NUCLEOTIDE SEQUENCE [LARGE SCALE GENOMIC DNA]</scope>
    <source>
        <strain evidence="10 11">CGMCC 1.15896</strain>
    </source>
</reference>
<dbReference type="PIRSF" id="PIRSF038994">
    <property type="entry name" value="NagA"/>
    <property type="match status" value="1"/>
</dbReference>
<keyword evidence="11" id="KW-1185">Reference proteome</keyword>
<dbReference type="EMBL" id="BMKB01000001">
    <property type="protein sequence ID" value="GGA39426.1"/>
    <property type="molecule type" value="Genomic_DNA"/>
</dbReference>
<evidence type="ECO:0000259" key="9">
    <source>
        <dbReference type="Pfam" id="PF01979"/>
    </source>
</evidence>
<keyword evidence="2 8" id="KW-0479">Metal-binding</keyword>
<dbReference type="PANTHER" id="PTHR11113">
    <property type="entry name" value="N-ACETYLGLUCOSAMINE-6-PHOSPHATE DEACETYLASE"/>
    <property type="match status" value="1"/>
</dbReference>
<comment type="caution">
    <text evidence="10">The sequence shown here is derived from an EMBL/GenBank/DDBJ whole genome shotgun (WGS) entry which is preliminary data.</text>
</comment>
<organism evidence="10 11">
    <name type="scientific">Pelagibacterium lentulum</name>
    <dbReference type="NCBI Taxonomy" id="2029865"/>
    <lineage>
        <taxon>Bacteria</taxon>
        <taxon>Pseudomonadati</taxon>
        <taxon>Pseudomonadota</taxon>
        <taxon>Alphaproteobacteria</taxon>
        <taxon>Hyphomicrobiales</taxon>
        <taxon>Devosiaceae</taxon>
        <taxon>Pelagibacterium</taxon>
    </lineage>
</organism>
<feature type="binding site" evidence="8">
    <location>
        <position position="131"/>
    </location>
    <ligand>
        <name>Zn(2+)</name>
        <dbReference type="ChEBI" id="CHEBI:29105"/>
    </ligand>
</feature>
<keyword evidence="4 5" id="KW-0119">Carbohydrate metabolism</keyword>
<evidence type="ECO:0000313" key="11">
    <source>
        <dbReference type="Proteomes" id="UP000596977"/>
    </source>
</evidence>
<dbReference type="CDD" id="cd00854">
    <property type="entry name" value="NagA"/>
    <property type="match status" value="1"/>
</dbReference>
<dbReference type="InterPro" id="IPR006680">
    <property type="entry name" value="Amidohydro-rel"/>
</dbReference>
<feature type="binding site" evidence="7">
    <location>
        <position position="142"/>
    </location>
    <ligand>
        <name>substrate</name>
    </ligand>
</feature>
<feature type="active site" description="Proton donor/acceptor" evidence="6">
    <location>
        <position position="276"/>
    </location>
</feature>